<feature type="chain" id="PRO_5039550502" evidence="3">
    <location>
        <begin position="27"/>
        <end position="401"/>
    </location>
</feature>
<dbReference type="Pfam" id="PF01551">
    <property type="entry name" value="Peptidase_M23"/>
    <property type="match status" value="1"/>
</dbReference>
<dbReference type="GO" id="GO:0004222">
    <property type="term" value="F:metalloendopeptidase activity"/>
    <property type="evidence" value="ECO:0007669"/>
    <property type="project" value="TreeGrafter"/>
</dbReference>
<feature type="domain" description="Peptidoglycan hydrolase PcsB coiled-coil" evidence="5">
    <location>
        <begin position="108"/>
        <end position="180"/>
    </location>
</feature>
<reference evidence="6" key="1">
    <citation type="submission" date="2020-10" db="EMBL/GenBank/DDBJ databases">
        <authorList>
            <person name="Gilroy R."/>
        </authorList>
    </citation>
    <scope>NUCLEOTIDE SEQUENCE</scope>
    <source>
        <strain evidence="6">ChiSjej1B19-7085</strain>
    </source>
</reference>
<evidence type="ECO:0000256" key="1">
    <source>
        <dbReference type="ARBA" id="ARBA00022729"/>
    </source>
</evidence>
<name>A0A9D1DNQ4_9FIRM</name>
<dbReference type="InterPro" id="IPR050570">
    <property type="entry name" value="Cell_wall_metabolism_enzyme"/>
</dbReference>
<dbReference type="SUPFAM" id="SSF51261">
    <property type="entry name" value="Duplicated hybrid motif"/>
    <property type="match status" value="1"/>
</dbReference>
<reference evidence="6" key="2">
    <citation type="journal article" date="2021" name="PeerJ">
        <title>Extensive microbial diversity within the chicken gut microbiome revealed by metagenomics and culture.</title>
        <authorList>
            <person name="Gilroy R."/>
            <person name="Ravi A."/>
            <person name="Getino M."/>
            <person name="Pursley I."/>
            <person name="Horton D.L."/>
            <person name="Alikhan N.F."/>
            <person name="Baker D."/>
            <person name="Gharbi K."/>
            <person name="Hall N."/>
            <person name="Watson M."/>
            <person name="Adriaenssens E.M."/>
            <person name="Foster-Nyarko E."/>
            <person name="Jarju S."/>
            <person name="Secka A."/>
            <person name="Antonio M."/>
            <person name="Oren A."/>
            <person name="Chaudhuri R.R."/>
            <person name="La Ragione R."/>
            <person name="Hildebrand F."/>
            <person name="Pallen M.J."/>
        </authorList>
    </citation>
    <scope>NUCLEOTIDE SEQUENCE</scope>
    <source>
        <strain evidence="6">ChiSjej1B19-7085</strain>
    </source>
</reference>
<evidence type="ECO:0000256" key="3">
    <source>
        <dbReference type="SAM" id="SignalP"/>
    </source>
</evidence>
<evidence type="ECO:0000256" key="2">
    <source>
        <dbReference type="SAM" id="Coils"/>
    </source>
</evidence>
<evidence type="ECO:0000313" key="6">
    <source>
        <dbReference type="EMBL" id="HIR56119.1"/>
    </source>
</evidence>
<evidence type="ECO:0000259" key="4">
    <source>
        <dbReference type="Pfam" id="PF01551"/>
    </source>
</evidence>
<feature type="coiled-coil region" evidence="2">
    <location>
        <begin position="168"/>
        <end position="244"/>
    </location>
</feature>
<feature type="coiled-coil region" evidence="2">
    <location>
        <begin position="34"/>
        <end position="114"/>
    </location>
</feature>
<dbReference type="InterPro" id="IPR016047">
    <property type="entry name" value="M23ase_b-sheet_dom"/>
</dbReference>
<dbReference type="AlphaFoldDB" id="A0A9D1DNQ4"/>
<keyword evidence="1 3" id="KW-0732">Signal</keyword>
<evidence type="ECO:0000259" key="5">
    <source>
        <dbReference type="Pfam" id="PF24568"/>
    </source>
</evidence>
<dbReference type="CDD" id="cd12797">
    <property type="entry name" value="M23_peptidase"/>
    <property type="match status" value="1"/>
</dbReference>
<keyword evidence="2" id="KW-0175">Coiled coil</keyword>
<dbReference type="Gene3D" id="6.10.250.3150">
    <property type="match status" value="1"/>
</dbReference>
<dbReference type="Gene3D" id="2.70.70.10">
    <property type="entry name" value="Glucose Permease (Domain IIA)"/>
    <property type="match status" value="1"/>
</dbReference>
<dbReference type="Pfam" id="PF24568">
    <property type="entry name" value="CC_PcsB"/>
    <property type="match status" value="1"/>
</dbReference>
<dbReference type="Proteomes" id="UP000886785">
    <property type="component" value="Unassembled WGS sequence"/>
</dbReference>
<protein>
    <submittedName>
        <fullName evidence="6">Peptidoglycan DD-metalloendopeptidase family protein</fullName>
    </submittedName>
</protein>
<dbReference type="InterPro" id="IPR057309">
    <property type="entry name" value="PcsB_CC"/>
</dbReference>
<dbReference type="PANTHER" id="PTHR21666">
    <property type="entry name" value="PEPTIDASE-RELATED"/>
    <property type="match status" value="1"/>
</dbReference>
<dbReference type="InterPro" id="IPR011055">
    <property type="entry name" value="Dup_hybrid_motif"/>
</dbReference>
<sequence>MAGNRSRRWKVTAAAFLAAVIAIMPAAGQIPRVAASDLSALQQQQAELKRQQEETAAELAALKEDQARQQEYVNTLQSQMDNLMGQIDNLNAQISDLDAQIVQKEGEIAEKQASIDADFELLKDRLHAMYLAGEASTLQILLGSENVADFMEKTQFMQTITEHDTNLINGLKVEMAEIQDEKDEIEADKKQVAANKEELDAKSQELSALVEENEAALARLTASVTDVNSRNNELAREREAVDDEIDAWYRDYYARNPQQSSSGGSSGSGGSYTGTGNFTWPVPGYTKLTSYWGDGRNHKGIDIAGSGIYGKPIVAADSGKVIKAVHSGWGGGYGLCVYLDHGNGYSTRYGHMSKVLVNTGDTVEKGQVIGYVGNTGDSSGPHLHFEIRIDGVAKNPMNWFS</sequence>
<dbReference type="PANTHER" id="PTHR21666:SF289">
    <property type="entry name" value="L-ALA--D-GLU ENDOPEPTIDASE"/>
    <property type="match status" value="1"/>
</dbReference>
<feature type="domain" description="M23ase beta-sheet core" evidence="4">
    <location>
        <begin position="297"/>
        <end position="396"/>
    </location>
</feature>
<feature type="signal peptide" evidence="3">
    <location>
        <begin position="1"/>
        <end position="26"/>
    </location>
</feature>
<accession>A0A9D1DNQ4</accession>
<organism evidence="6 7">
    <name type="scientific">Candidatus Gallacutalibacter pullicola</name>
    <dbReference type="NCBI Taxonomy" id="2840830"/>
    <lineage>
        <taxon>Bacteria</taxon>
        <taxon>Bacillati</taxon>
        <taxon>Bacillota</taxon>
        <taxon>Clostridia</taxon>
        <taxon>Eubacteriales</taxon>
        <taxon>Candidatus Gallacutalibacter</taxon>
    </lineage>
</organism>
<gene>
    <name evidence="6" type="ORF">IAA54_00460</name>
</gene>
<dbReference type="EMBL" id="DVHF01000005">
    <property type="protein sequence ID" value="HIR56119.1"/>
    <property type="molecule type" value="Genomic_DNA"/>
</dbReference>
<evidence type="ECO:0000313" key="7">
    <source>
        <dbReference type="Proteomes" id="UP000886785"/>
    </source>
</evidence>
<comment type="caution">
    <text evidence="6">The sequence shown here is derived from an EMBL/GenBank/DDBJ whole genome shotgun (WGS) entry which is preliminary data.</text>
</comment>
<proteinExistence type="predicted"/>